<dbReference type="KEGG" id="dpp:DICPUDRAFT_152686"/>
<dbReference type="Gene3D" id="3.80.10.10">
    <property type="entry name" value="Ribonuclease Inhibitor"/>
    <property type="match status" value="1"/>
</dbReference>
<keyword evidence="1" id="KW-0677">Repeat</keyword>
<dbReference type="InterPro" id="IPR032675">
    <property type="entry name" value="LRR_dom_sf"/>
</dbReference>
<evidence type="ECO:0000256" key="1">
    <source>
        <dbReference type="ARBA" id="ARBA00022737"/>
    </source>
</evidence>
<reference evidence="3" key="1">
    <citation type="journal article" date="2011" name="Genome Biol.">
        <title>Comparative genomics of the social amoebae Dictyostelium discoideum and Dictyostelium purpureum.</title>
        <authorList>
            <consortium name="US DOE Joint Genome Institute (JGI-PGF)"/>
            <person name="Sucgang R."/>
            <person name="Kuo A."/>
            <person name="Tian X."/>
            <person name="Salerno W."/>
            <person name="Parikh A."/>
            <person name="Feasley C.L."/>
            <person name="Dalin E."/>
            <person name="Tu H."/>
            <person name="Huang E."/>
            <person name="Barry K."/>
            <person name="Lindquist E."/>
            <person name="Shapiro H."/>
            <person name="Bruce D."/>
            <person name="Schmutz J."/>
            <person name="Salamov A."/>
            <person name="Fey P."/>
            <person name="Gaudet P."/>
            <person name="Anjard C."/>
            <person name="Babu M.M."/>
            <person name="Basu S."/>
            <person name="Bushmanova Y."/>
            <person name="van der Wel H."/>
            <person name="Katoh-Kurasawa M."/>
            <person name="Dinh C."/>
            <person name="Coutinho P.M."/>
            <person name="Saito T."/>
            <person name="Elias M."/>
            <person name="Schaap P."/>
            <person name="Kay R.R."/>
            <person name="Henrissat B."/>
            <person name="Eichinger L."/>
            <person name="Rivero F."/>
            <person name="Putnam N.H."/>
            <person name="West C.M."/>
            <person name="Loomis W.F."/>
            <person name="Chisholm R.L."/>
            <person name="Shaulsky G."/>
            <person name="Strassmann J.E."/>
            <person name="Queller D.C."/>
            <person name="Kuspa A."/>
            <person name="Grigoriev I.V."/>
        </authorList>
    </citation>
    <scope>NUCLEOTIDE SEQUENCE [LARGE SCALE GENOMIC DNA]</scope>
    <source>
        <strain evidence="3">QSDP1</strain>
    </source>
</reference>
<dbReference type="PANTHER" id="PTHR32134:SF169">
    <property type="entry name" value="FNIP REPEAT-CONTAINING PROTEIN-RELATED"/>
    <property type="match status" value="1"/>
</dbReference>
<sequence>MNNNTVIINNNNNNNDIDNKNNILFFRVFRNIYLREKIFHFLHLYNIFKFNIFFRGSYQTKERLKYLEYFKSVYIEDEDEHLYRLLELIPKNIEYVKIGGVPLFCSNIYSMYIPKHIKHLVLSDVLNDSENDSTLLPGDLEVLEINDINKQSWNFPSKLKKLIYTISDYRNSQATELPQNLKSLKLVNCSLNFFCTLPQTLKKLKVYNRSISKLYHDMRFPQNTEVLYLYDGMFNRPLQFLPQTLLKLELDPSFDQSIPVGVLPETLKKLVLKNESPKYSFIQCEALPIGLKVLKLGSGYRFDSLPPNITTIQCNHELIDLFPQSVTQYKFDYQFERFFFEETERPNLSVLPDHIKSIKCVSRNNLVFKSLFIQKKSNIVLDSYRDMFKVPINSILPLQIISSSKSITRLDFSYSINTPIPPNTLPPNLKSLKLNWYYDEPFLQGTLPPSLQSLSLGYYYTKALENLPNQLLIFEFLGNLNTNIDLIQQLPTSVKILIIPFIKLTEEIIPTNVETIFIAEGTTHA</sequence>
<dbReference type="EMBL" id="GL871074">
    <property type="protein sequence ID" value="EGC35033.1"/>
    <property type="molecule type" value="Genomic_DNA"/>
</dbReference>
<gene>
    <name evidence="2" type="ORF">DICPUDRAFT_152686</name>
</gene>
<dbReference type="OrthoDB" id="10053955at2759"/>
<evidence type="ECO:0000313" key="2">
    <source>
        <dbReference type="EMBL" id="EGC35033.1"/>
    </source>
</evidence>
<dbReference type="InterPro" id="IPR051251">
    <property type="entry name" value="STK_FNIP-Repeat"/>
</dbReference>
<dbReference type="RefSeq" id="XP_003288461.1">
    <property type="nucleotide sequence ID" value="XM_003288413.1"/>
</dbReference>
<dbReference type="Pfam" id="PF05725">
    <property type="entry name" value="FNIP"/>
    <property type="match status" value="2"/>
</dbReference>
<keyword evidence="3" id="KW-1185">Reference proteome</keyword>
<dbReference type="PANTHER" id="PTHR32134">
    <property type="entry name" value="FNIP REPEAT-CONTAINING PROTEIN"/>
    <property type="match status" value="1"/>
</dbReference>
<dbReference type="VEuPathDB" id="AmoebaDB:DICPUDRAFT_152686"/>
<evidence type="ECO:0008006" key="4">
    <source>
        <dbReference type="Google" id="ProtNLM"/>
    </source>
</evidence>
<name>F0ZM14_DICPU</name>
<proteinExistence type="predicted"/>
<dbReference type="SUPFAM" id="SSF52058">
    <property type="entry name" value="L domain-like"/>
    <property type="match status" value="1"/>
</dbReference>
<dbReference type="InterPro" id="IPR008615">
    <property type="entry name" value="FNIP"/>
</dbReference>
<protein>
    <recommendedName>
        <fullName evidence="4">FNIP repeat-containing protein</fullName>
    </recommendedName>
</protein>
<dbReference type="AlphaFoldDB" id="F0ZM14"/>
<evidence type="ECO:0000313" key="3">
    <source>
        <dbReference type="Proteomes" id="UP000001064"/>
    </source>
</evidence>
<dbReference type="Proteomes" id="UP000001064">
    <property type="component" value="Unassembled WGS sequence"/>
</dbReference>
<dbReference type="GeneID" id="10501879"/>
<dbReference type="InParanoid" id="F0ZM14"/>
<organism evidence="2 3">
    <name type="scientific">Dictyostelium purpureum</name>
    <name type="common">Slime mold</name>
    <dbReference type="NCBI Taxonomy" id="5786"/>
    <lineage>
        <taxon>Eukaryota</taxon>
        <taxon>Amoebozoa</taxon>
        <taxon>Evosea</taxon>
        <taxon>Eumycetozoa</taxon>
        <taxon>Dictyostelia</taxon>
        <taxon>Dictyosteliales</taxon>
        <taxon>Dictyosteliaceae</taxon>
        <taxon>Dictyostelium</taxon>
    </lineage>
</organism>
<accession>F0ZM14</accession>